<dbReference type="AlphaFoldDB" id="A0A9D4LQ89"/>
<feature type="compositionally biased region" description="Basic and acidic residues" evidence="1">
    <location>
        <begin position="322"/>
        <end position="331"/>
    </location>
</feature>
<reference evidence="3" key="2">
    <citation type="submission" date="2020-11" db="EMBL/GenBank/DDBJ databases">
        <authorList>
            <person name="McCartney M.A."/>
            <person name="Auch B."/>
            <person name="Kono T."/>
            <person name="Mallez S."/>
            <person name="Becker A."/>
            <person name="Gohl D.M."/>
            <person name="Silverstein K.A.T."/>
            <person name="Koren S."/>
            <person name="Bechman K.B."/>
            <person name="Herman A."/>
            <person name="Abrahante J.E."/>
            <person name="Garbe J."/>
        </authorList>
    </citation>
    <scope>NUCLEOTIDE SEQUENCE</scope>
    <source>
        <strain evidence="3">Duluth1</strain>
        <tissue evidence="3">Whole animal</tissue>
    </source>
</reference>
<feature type="domain" description="Zasp-like motif" evidence="2">
    <location>
        <begin position="39"/>
        <end position="64"/>
    </location>
</feature>
<feature type="region of interest" description="Disordered" evidence="1">
    <location>
        <begin position="1"/>
        <end position="46"/>
    </location>
</feature>
<evidence type="ECO:0000313" key="4">
    <source>
        <dbReference type="Proteomes" id="UP000828390"/>
    </source>
</evidence>
<reference evidence="3" key="1">
    <citation type="journal article" date="2019" name="bioRxiv">
        <title>The Genome of the Zebra Mussel, Dreissena polymorpha: A Resource for Invasive Species Research.</title>
        <authorList>
            <person name="McCartney M.A."/>
            <person name="Auch B."/>
            <person name="Kono T."/>
            <person name="Mallez S."/>
            <person name="Zhang Y."/>
            <person name="Obille A."/>
            <person name="Becker A."/>
            <person name="Abrahante J.E."/>
            <person name="Garbe J."/>
            <person name="Badalamenti J.P."/>
            <person name="Herman A."/>
            <person name="Mangelson H."/>
            <person name="Liachko I."/>
            <person name="Sullivan S."/>
            <person name="Sone E.D."/>
            <person name="Koren S."/>
            <person name="Silverstein K.A.T."/>
            <person name="Beckman K.B."/>
            <person name="Gohl D.M."/>
        </authorList>
    </citation>
    <scope>NUCLEOTIDE SEQUENCE</scope>
    <source>
        <strain evidence="3">Duluth1</strain>
        <tissue evidence="3">Whole animal</tissue>
    </source>
</reference>
<gene>
    <name evidence="3" type="ORF">DPMN_024817</name>
</gene>
<accession>A0A9D4LQ89</accession>
<protein>
    <recommendedName>
        <fullName evidence="2">Zasp-like motif domain-containing protein</fullName>
    </recommendedName>
</protein>
<comment type="caution">
    <text evidence="3">The sequence shown here is derived from an EMBL/GenBank/DDBJ whole genome shotgun (WGS) entry which is preliminary data.</text>
</comment>
<feature type="compositionally biased region" description="Polar residues" evidence="1">
    <location>
        <begin position="168"/>
        <end position="181"/>
    </location>
</feature>
<feature type="region of interest" description="Disordered" evidence="1">
    <location>
        <begin position="221"/>
        <end position="260"/>
    </location>
</feature>
<name>A0A9D4LQ89_DREPO</name>
<evidence type="ECO:0000313" key="3">
    <source>
        <dbReference type="EMBL" id="KAH3861864.1"/>
    </source>
</evidence>
<dbReference type="SMART" id="SM00735">
    <property type="entry name" value="ZM"/>
    <property type="match status" value="1"/>
</dbReference>
<dbReference type="InterPro" id="IPR006643">
    <property type="entry name" value="Zasp-like_motif"/>
</dbReference>
<organism evidence="3 4">
    <name type="scientific">Dreissena polymorpha</name>
    <name type="common">Zebra mussel</name>
    <name type="synonym">Mytilus polymorpha</name>
    <dbReference type="NCBI Taxonomy" id="45954"/>
    <lineage>
        <taxon>Eukaryota</taxon>
        <taxon>Metazoa</taxon>
        <taxon>Spiralia</taxon>
        <taxon>Lophotrochozoa</taxon>
        <taxon>Mollusca</taxon>
        <taxon>Bivalvia</taxon>
        <taxon>Autobranchia</taxon>
        <taxon>Heteroconchia</taxon>
        <taxon>Euheterodonta</taxon>
        <taxon>Imparidentia</taxon>
        <taxon>Neoheterodontei</taxon>
        <taxon>Myida</taxon>
        <taxon>Dreissenoidea</taxon>
        <taxon>Dreissenidae</taxon>
        <taxon>Dreissena</taxon>
    </lineage>
</organism>
<proteinExistence type="predicted"/>
<dbReference type="Proteomes" id="UP000828390">
    <property type="component" value="Unassembled WGS sequence"/>
</dbReference>
<evidence type="ECO:0000256" key="1">
    <source>
        <dbReference type="SAM" id="MobiDB-lite"/>
    </source>
</evidence>
<feature type="region of interest" description="Disordered" evidence="1">
    <location>
        <begin position="273"/>
        <end position="331"/>
    </location>
</feature>
<evidence type="ECO:0000259" key="2">
    <source>
        <dbReference type="SMART" id="SM00735"/>
    </source>
</evidence>
<keyword evidence="4" id="KW-1185">Reference proteome</keyword>
<dbReference type="InterPro" id="IPR031847">
    <property type="entry name" value="PDLI1-4/Zasp-like_mid"/>
</dbReference>
<feature type="region of interest" description="Disordered" evidence="1">
    <location>
        <begin position="166"/>
        <end position="190"/>
    </location>
</feature>
<dbReference type="EMBL" id="JAIWYP010000002">
    <property type="protein sequence ID" value="KAH3861864.1"/>
    <property type="molecule type" value="Genomic_DNA"/>
</dbReference>
<feature type="compositionally biased region" description="Basic and acidic residues" evidence="1">
    <location>
        <begin position="240"/>
        <end position="254"/>
    </location>
</feature>
<dbReference type="Pfam" id="PF15936">
    <property type="entry name" value="DUF4749"/>
    <property type="match status" value="1"/>
</dbReference>
<feature type="region of interest" description="Disordered" evidence="1">
    <location>
        <begin position="60"/>
        <end position="90"/>
    </location>
</feature>
<sequence length="331" mass="36775">MPRGYVGPSVEDDDAPAEPQRPQLAKPKPGAMPNPDTGVYKHAQYNSPLRVYSSDNARDAFNVQSGGNVDVEGVTNNYPNRPKTPPHFITLPKKTIRTPERRPSDIKDSDVYKMCKDMDAQGNKPKKPRDPLLRHNSIDDEMRFTGLHTKADIPSKAFQRLHKIAGTETKSPSPTQAQNNRQNDDEDRVGNYDEASIRYRGKHIPSPSFRLLQTLAKEEEMKIKAGSPSSRFADDDDDGMPDRLNEEDMVDKRYTGGNIPSKSFKALKMFVEDENKTASDSEGGGPKIQVVSRSRSPKVPPKPDRPSPSPIPHAPTAIKAAIRHDAPTSDF</sequence>